<keyword evidence="16" id="KW-0233">DNA recombination</keyword>
<evidence type="ECO:0000256" key="13">
    <source>
        <dbReference type="ARBA" id="ARBA00022918"/>
    </source>
</evidence>
<dbReference type="InterPro" id="IPR043502">
    <property type="entry name" value="DNA/RNA_pol_sf"/>
</dbReference>
<dbReference type="Pfam" id="PF00078">
    <property type="entry name" value="RVT_1"/>
    <property type="match status" value="1"/>
</dbReference>
<dbReference type="GO" id="GO:0003964">
    <property type="term" value="F:RNA-directed DNA polymerase activity"/>
    <property type="evidence" value="ECO:0007669"/>
    <property type="project" value="UniProtKB-KW"/>
</dbReference>
<keyword evidence="5" id="KW-0540">Nuclease</keyword>
<keyword evidence="2" id="KW-0645">Protease</keyword>
<evidence type="ECO:0000256" key="12">
    <source>
        <dbReference type="ARBA" id="ARBA00022908"/>
    </source>
</evidence>
<organism evidence="21 22">
    <name type="scientific">Tilletia controversa</name>
    <name type="common">dwarf bunt fungus</name>
    <dbReference type="NCBI Taxonomy" id="13291"/>
    <lineage>
        <taxon>Eukaryota</taxon>
        <taxon>Fungi</taxon>
        <taxon>Dikarya</taxon>
        <taxon>Basidiomycota</taxon>
        <taxon>Ustilaginomycotina</taxon>
        <taxon>Exobasidiomycetes</taxon>
        <taxon>Tilletiales</taxon>
        <taxon>Tilletiaceae</taxon>
        <taxon>Tilletia</taxon>
    </lineage>
</organism>
<dbReference type="Pfam" id="PF17917">
    <property type="entry name" value="RT_RNaseH"/>
    <property type="match status" value="1"/>
</dbReference>
<keyword evidence="14" id="KW-0239">DNA-directed DNA polymerase</keyword>
<dbReference type="GO" id="GO:0004519">
    <property type="term" value="F:endonuclease activity"/>
    <property type="evidence" value="ECO:0007669"/>
    <property type="project" value="UniProtKB-KW"/>
</dbReference>
<keyword evidence="3" id="KW-0808">Transferase</keyword>
<evidence type="ECO:0000256" key="11">
    <source>
        <dbReference type="ARBA" id="ARBA00022884"/>
    </source>
</evidence>
<dbReference type="PROSITE" id="PS00141">
    <property type="entry name" value="ASP_PROTEASE"/>
    <property type="match status" value="1"/>
</dbReference>
<dbReference type="InterPro" id="IPR001584">
    <property type="entry name" value="Integrase_cat-core"/>
</dbReference>
<evidence type="ECO:0000256" key="19">
    <source>
        <dbReference type="SAM" id="MobiDB-lite"/>
    </source>
</evidence>
<keyword evidence="4" id="KW-0548">Nucleotidyltransferase</keyword>
<feature type="domain" description="Integrase catalytic" evidence="20">
    <location>
        <begin position="801"/>
        <end position="961"/>
    </location>
</feature>
<sequence>MTPPSATGTGLGYQNHVPLFAQLMVNSSTGTPIPGLIDTGAALSVIDVGLLRRLGGRPHGDGMPVQGLGSTNTLGWTTFSFFVDAKDRDGREATLEFQQDFHVLPKFAPGICLGLDFISHHDLSISTARGRVRVGSFTFPVNERLEGPYAVEAALCVTRETVVPPSAHVWVPIDGGFLAPTVDYTVFPRLSVTPDETGGLAGPACVLQHKARHHILLCNFGHVPIHLHRGTVVADASAARLGEVTRSSGQVFPLSKTDSFPSFPSSSSAYTVSADAELDAAAPLDAYLGDDESGSDLTREAATVLIDETWRVGVNAEGEPPEGIVALLRRHGPAFALDNRPGRIVDAEMEIPLRPDAPVRPEAPRRASPDKLKAMDAAIDQLIDWDVIEPSSSSVSFPVLMVRQHGKWRFCVDYRNLNSATVSDRYPLPTTDAIFQTLVGKRVFSALDAIRGYHQLPVKSSDRWKTAFAVVYIDDVVVASRDVEEHTRALDTLLSSATASGLKFSPSKCTFAVPSLVLLGRKVSGAGVAIWGERAKAVEDLARPKTLRELYHVLGLFGYYRGFIHRYAEVAAPLSRLTRGWRYEEANGRYRLVNVEGKPASADSTVIAWEDAQQESFDALKRAISRPPTLAHPDPTRPYVLYVDASKTAYAAILHQVFEETTELLPQTSSAPSVHTQSIARLPQGSARERWSAWLRSDRHFGPLLRRVEADGSEDWVLRDGVLCRRVDGKVALPEAALPELLRTVHDDGGHFGFFKTYLSLHRHFWRPQLANSVRAWVKFCSVCQRTKRAKRTGVLDVENDPQLPFEFISMDLLLGLPRSRSGNDAVLAILDVFSRMILLEPCSSSISAEGIAAVISSRVLRFGWKPRRIISDSEARMSGSVISQLAMSMGAHLAPSSPYHQQANNVERAIQTVQTVLQTMCLDSRAHWDTRVVPSVELAMNSAPSVTTGHRPFDLVFVSHPEVVHAVFDADEHLGVSAFSERLAAAEERLDDARRAIAAARREQKQRYDRLRSSPATLAPGDSVFVRLSDRPVPGAVRTKLDPRKMGPWKVAEVLSPHRVRLQLPVDANIDDEFNIEQLDRVPPPELDPFAADRVLLDEGRHGELLDDADAGANADAESLSPDHEETEDVQPMSRPMRSRVVPTHLRDFSIGALYERAGLDEALRGPIHRPRRLQFGDRSVLLVEHPVAYLSRLTSPTEQKLAAPELELSCLAWAFARWGHLLEGAQVTVVTDHSPMSAMLTSSSNVSYGPVITRCRAVLMPHLGNLRFSVKPGRLHANADALSRLPTNP</sequence>
<keyword evidence="18" id="KW-0175">Coiled coil</keyword>
<dbReference type="GO" id="GO:0046872">
    <property type="term" value="F:metal ion binding"/>
    <property type="evidence" value="ECO:0007669"/>
    <property type="project" value="UniProtKB-KW"/>
</dbReference>
<dbReference type="EC" id="2.7.7.49" evidence="1"/>
<keyword evidence="12" id="KW-0229">DNA integration</keyword>
<proteinExistence type="predicted"/>
<evidence type="ECO:0000256" key="17">
    <source>
        <dbReference type="ARBA" id="ARBA00023268"/>
    </source>
</evidence>
<name>A0A8X7ST04_9BASI</name>
<dbReference type="InterPro" id="IPR041588">
    <property type="entry name" value="Integrase_H2C2"/>
</dbReference>
<keyword evidence="11" id="KW-0694">RNA-binding</keyword>
<keyword evidence="13" id="KW-0695">RNA-directed DNA polymerase</keyword>
<reference evidence="21" key="1">
    <citation type="submission" date="2016-04" db="EMBL/GenBank/DDBJ databases">
        <authorList>
            <person name="Nguyen H.D."/>
            <person name="Samba Siva P."/>
            <person name="Cullis J."/>
            <person name="Levesque C.A."/>
            <person name="Hambleton S."/>
        </authorList>
    </citation>
    <scope>NUCLEOTIDE SEQUENCE</scope>
    <source>
        <strain evidence="21">DAOMC 236426</strain>
    </source>
</reference>
<dbReference type="GO" id="GO:0005634">
    <property type="term" value="C:nucleus"/>
    <property type="evidence" value="ECO:0007669"/>
    <property type="project" value="UniProtKB-ARBA"/>
</dbReference>
<accession>A0A8X7ST04</accession>
<dbReference type="PANTHER" id="PTHR37984:SF5">
    <property type="entry name" value="PROTEIN NYNRIN-LIKE"/>
    <property type="match status" value="1"/>
</dbReference>
<dbReference type="GO" id="GO:0003887">
    <property type="term" value="F:DNA-directed DNA polymerase activity"/>
    <property type="evidence" value="ECO:0007669"/>
    <property type="project" value="UniProtKB-KW"/>
</dbReference>
<dbReference type="SUPFAM" id="SSF53098">
    <property type="entry name" value="Ribonuclease H-like"/>
    <property type="match status" value="1"/>
</dbReference>
<dbReference type="GO" id="GO:0004190">
    <property type="term" value="F:aspartic-type endopeptidase activity"/>
    <property type="evidence" value="ECO:0007669"/>
    <property type="project" value="UniProtKB-KW"/>
</dbReference>
<dbReference type="GO" id="GO:0006508">
    <property type="term" value="P:proteolysis"/>
    <property type="evidence" value="ECO:0007669"/>
    <property type="project" value="UniProtKB-KW"/>
</dbReference>
<gene>
    <name evidence="21" type="ORF">A4X06_0g8506</name>
</gene>
<dbReference type="Gene3D" id="2.40.70.10">
    <property type="entry name" value="Acid Proteases"/>
    <property type="match status" value="1"/>
</dbReference>
<evidence type="ECO:0000256" key="6">
    <source>
        <dbReference type="ARBA" id="ARBA00022723"/>
    </source>
</evidence>
<dbReference type="InterPro" id="IPR001969">
    <property type="entry name" value="Aspartic_peptidase_AS"/>
</dbReference>
<dbReference type="Proteomes" id="UP000077684">
    <property type="component" value="Unassembled WGS sequence"/>
</dbReference>
<evidence type="ECO:0000313" key="21">
    <source>
        <dbReference type="EMBL" id="KAE8239106.1"/>
    </source>
</evidence>
<keyword evidence="8" id="KW-0255">Endonuclease</keyword>
<dbReference type="PANTHER" id="PTHR37984">
    <property type="entry name" value="PROTEIN CBG26694"/>
    <property type="match status" value="1"/>
</dbReference>
<reference evidence="21" key="2">
    <citation type="journal article" date="2019" name="IMA Fungus">
        <title>Genome sequencing and comparison of five Tilletia species to identify candidate genes for the detection of regulated species infecting wheat.</title>
        <authorList>
            <person name="Nguyen H.D.T."/>
            <person name="Sultana T."/>
            <person name="Kesanakurti P."/>
            <person name="Hambleton S."/>
        </authorList>
    </citation>
    <scope>NUCLEOTIDE SEQUENCE</scope>
    <source>
        <strain evidence="21">DAOMC 236426</strain>
    </source>
</reference>
<keyword evidence="9" id="KW-0378">Hydrolase</keyword>
<evidence type="ECO:0000256" key="16">
    <source>
        <dbReference type="ARBA" id="ARBA00023172"/>
    </source>
</evidence>
<dbReference type="SUPFAM" id="SSF50630">
    <property type="entry name" value="Acid proteases"/>
    <property type="match status" value="1"/>
</dbReference>
<evidence type="ECO:0000256" key="3">
    <source>
        <dbReference type="ARBA" id="ARBA00022679"/>
    </source>
</evidence>
<evidence type="ECO:0000256" key="7">
    <source>
        <dbReference type="ARBA" id="ARBA00022750"/>
    </source>
</evidence>
<dbReference type="SUPFAM" id="SSF56672">
    <property type="entry name" value="DNA/RNA polymerases"/>
    <property type="match status" value="2"/>
</dbReference>
<evidence type="ECO:0000256" key="1">
    <source>
        <dbReference type="ARBA" id="ARBA00012493"/>
    </source>
</evidence>
<keyword evidence="7" id="KW-0064">Aspartyl protease</keyword>
<dbReference type="InterPro" id="IPR036397">
    <property type="entry name" value="RNaseH_sf"/>
</dbReference>
<dbReference type="Gene3D" id="3.30.420.10">
    <property type="entry name" value="Ribonuclease H-like superfamily/Ribonuclease H"/>
    <property type="match status" value="1"/>
</dbReference>
<feature type="region of interest" description="Disordered" evidence="19">
    <location>
        <begin position="1107"/>
        <end position="1138"/>
    </location>
</feature>
<keyword evidence="17" id="KW-0511">Multifunctional enzyme</keyword>
<protein>
    <recommendedName>
        <fullName evidence="1">RNA-directed DNA polymerase</fullName>
        <ecNumber evidence="1">2.7.7.49</ecNumber>
    </recommendedName>
</protein>
<dbReference type="Pfam" id="PF17919">
    <property type="entry name" value="RT_RNaseH_2"/>
    <property type="match status" value="1"/>
</dbReference>
<evidence type="ECO:0000256" key="10">
    <source>
        <dbReference type="ARBA" id="ARBA00022842"/>
    </source>
</evidence>
<evidence type="ECO:0000256" key="18">
    <source>
        <dbReference type="SAM" id="Coils"/>
    </source>
</evidence>
<dbReference type="InterPro" id="IPR050951">
    <property type="entry name" value="Retrovirus_Pol_polyprotein"/>
</dbReference>
<evidence type="ECO:0000313" key="22">
    <source>
        <dbReference type="Proteomes" id="UP000077684"/>
    </source>
</evidence>
<dbReference type="GO" id="GO:0003723">
    <property type="term" value="F:RNA binding"/>
    <property type="evidence" value="ECO:0007669"/>
    <property type="project" value="UniProtKB-KW"/>
</dbReference>
<evidence type="ECO:0000259" key="20">
    <source>
        <dbReference type="PROSITE" id="PS50994"/>
    </source>
</evidence>
<dbReference type="InterPro" id="IPR021109">
    <property type="entry name" value="Peptidase_aspartic_dom_sf"/>
</dbReference>
<dbReference type="CDD" id="cd01647">
    <property type="entry name" value="RT_LTR"/>
    <property type="match status" value="1"/>
</dbReference>
<dbReference type="GO" id="GO:0015074">
    <property type="term" value="P:DNA integration"/>
    <property type="evidence" value="ECO:0007669"/>
    <property type="project" value="UniProtKB-KW"/>
</dbReference>
<dbReference type="InterPro" id="IPR056924">
    <property type="entry name" value="SH3_Tf2-1"/>
</dbReference>
<feature type="coiled-coil region" evidence="18">
    <location>
        <begin position="977"/>
        <end position="1004"/>
    </location>
</feature>
<dbReference type="Pfam" id="PF17921">
    <property type="entry name" value="Integrase_H2C2"/>
    <property type="match status" value="1"/>
</dbReference>
<evidence type="ECO:0000256" key="2">
    <source>
        <dbReference type="ARBA" id="ARBA00022670"/>
    </source>
</evidence>
<keyword evidence="22" id="KW-1185">Reference proteome</keyword>
<dbReference type="InterPro" id="IPR041373">
    <property type="entry name" value="RT_RNaseH"/>
</dbReference>
<dbReference type="PROSITE" id="PS50994">
    <property type="entry name" value="INTEGRASE"/>
    <property type="match status" value="1"/>
</dbReference>
<dbReference type="GO" id="GO:0003677">
    <property type="term" value="F:DNA binding"/>
    <property type="evidence" value="ECO:0007669"/>
    <property type="project" value="UniProtKB-KW"/>
</dbReference>
<dbReference type="InterPro" id="IPR012337">
    <property type="entry name" value="RNaseH-like_sf"/>
</dbReference>
<evidence type="ECO:0000256" key="14">
    <source>
        <dbReference type="ARBA" id="ARBA00022932"/>
    </source>
</evidence>
<dbReference type="InterPro" id="IPR041577">
    <property type="entry name" value="RT_RNaseH_2"/>
</dbReference>
<dbReference type="Gene3D" id="1.10.340.70">
    <property type="match status" value="1"/>
</dbReference>
<evidence type="ECO:0000256" key="9">
    <source>
        <dbReference type="ARBA" id="ARBA00022801"/>
    </source>
</evidence>
<comment type="caution">
    <text evidence="21">The sequence shown here is derived from an EMBL/GenBank/DDBJ whole genome shotgun (WGS) entry which is preliminary data.</text>
</comment>
<evidence type="ECO:0000256" key="8">
    <source>
        <dbReference type="ARBA" id="ARBA00022759"/>
    </source>
</evidence>
<evidence type="ECO:0000256" key="4">
    <source>
        <dbReference type="ARBA" id="ARBA00022695"/>
    </source>
</evidence>
<dbReference type="CDD" id="cd00303">
    <property type="entry name" value="retropepsin_like"/>
    <property type="match status" value="1"/>
</dbReference>
<evidence type="ECO:0000256" key="5">
    <source>
        <dbReference type="ARBA" id="ARBA00022722"/>
    </source>
</evidence>
<dbReference type="GO" id="GO:0006310">
    <property type="term" value="P:DNA recombination"/>
    <property type="evidence" value="ECO:0007669"/>
    <property type="project" value="UniProtKB-KW"/>
</dbReference>
<dbReference type="Gene3D" id="3.30.70.270">
    <property type="match status" value="2"/>
</dbReference>
<keyword evidence="10" id="KW-0460">Magnesium</keyword>
<evidence type="ECO:0000256" key="15">
    <source>
        <dbReference type="ARBA" id="ARBA00023125"/>
    </source>
</evidence>
<dbReference type="InterPro" id="IPR000477">
    <property type="entry name" value="RT_dom"/>
</dbReference>
<dbReference type="Pfam" id="PF24626">
    <property type="entry name" value="SH3_Tf2-1"/>
    <property type="match status" value="1"/>
</dbReference>
<keyword evidence="6" id="KW-0479">Metal-binding</keyword>
<dbReference type="InterPro" id="IPR043128">
    <property type="entry name" value="Rev_trsase/Diguanyl_cyclase"/>
</dbReference>
<dbReference type="EMBL" id="LWDE02001896">
    <property type="protein sequence ID" value="KAE8239106.1"/>
    <property type="molecule type" value="Genomic_DNA"/>
</dbReference>
<keyword evidence="15" id="KW-0238">DNA-binding</keyword>